<dbReference type="eggNOG" id="COG1323">
    <property type="taxonomic scope" value="Bacteria"/>
</dbReference>
<evidence type="ECO:0000313" key="3">
    <source>
        <dbReference type="Proteomes" id="UP000005868"/>
    </source>
</evidence>
<feature type="binding site" evidence="1">
    <location>
        <position position="105"/>
    </location>
    <ligand>
        <name>ATP</name>
        <dbReference type="ChEBI" id="CHEBI:30616"/>
    </ligand>
</feature>
<keyword evidence="1" id="KW-0436">Ligase</keyword>
<keyword evidence="3" id="KW-1185">Reference proteome</keyword>
<keyword evidence="1" id="KW-0067">ATP-binding</keyword>
<feature type="binding site" evidence="1">
    <location>
        <begin position="10"/>
        <end position="23"/>
    </location>
    <ligand>
        <name>ATP</name>
        <dbReference type="ChEBI" id="CHEBI:30616"/>
    </ligand>
</feature>
<gene>
    <name evidence="1" type="primary">tmcAL</name>
    <name evidence="2" type="ordered locus">Tlie_1110</name>
</gene>
<dbReference type="HAMAP" id="MF_01539">
    <property type="entry name" value="TmcAL"/>
    <property type="match status" value="1"/>
</dbReference>
<organism evidence="2 3">
    <name type="scientific">Thermovirga lienii (strain ATCC BAA-1197 / DSM 17291 / Cas60314)</name>
    <dbReference type="NCBI Taxonomy" id="580340"/>
    <lineage>
        <taxon>Bacteria</taxon>
        <taxon>Thermotogati</taxon>
        <taxon>Synergistota</taxon>
        <taxon>Synergistia</taxon>
        <taxon>Synergistales</taxon>
        <taxon>Thermovirgaceae</taxon>
        <taxon>Thermovirga</taxon>
    </lineage>
</organism>
<dbReference type="GO" id="GO:0016879">
    <property type="term" value="F:ligase activity, forming carbon-nitrogen bonds"/>
    <property type="evidence" value="ECO:0007669"/>
    <property type="project" value="UniProtKB-UniRule"/>
</dbReference>
<dbReference type="STRING" id="580340.Tlie_1110"/>
<evidence type="ECO:0000256" key="1">
    <source>
        <dbReference type="HAMAP-Rule" id="MF_01539"/>
    </source>
</evidence>
<sequence>MDNNTILGIIAEYNPLHNGHLYHIQEAMRQSSANALIIALSSHFVQRGEPSFIDKWSRAEAALKAGADLVIEIPSAFSCQNAGIFASSGVDVLWKTGLVTHISFGMEDPQIDLRKLAEILLEEPQPFKVALRKKLNEGFSFVESMAEAFEKTLPGSYHAVRNPNNILALNYMKHILEKKYPLVVLPIQRKGEHYHSRKTTPLASASAIRASLYRGEKHILKMLPNFSSDIISRELEKGRCFNTYEHYWRILRAVIVRTSPKELLDFSDISEGAENLIYQAARQARSFEGMVQICTSKRYPKSRIQRQLAHVLLGFKREEYMKTQKNGVPYLRVLGMNEKGKALLRKMRHTATLPVVFRPRHFEDDYSKFVADFEHTSSELWETCIPKQGNLKEKDCPPVILPE</sequence>
<dbReference type="KEGG" id="tli:Tlie_1110"/>
<accession>G7VAE3</accession>
<reference evidence="2 3" key="2">
    <citation type="journal article" date="2012" name="Stand. Genomic Sci.">
        <title>Genome sequence of the moderately thermophilic, amino-acid-degrading and sulfur-reducing bacterium Thermovirga lienii type strain (Cas60314(T)).</title>
        <authorList>
            <person name="Goker M."/>
            <person name="Saunders E."/>
            <person name="Lapidus A."/>
            <person name="Nolan M."/>
            <person name="Lucas S."/>
            <person name="Hammon N."/>
            <person name="Deshpande S."/>
            <person name="Cheng J.F."/>
            <person name="Han C."/>
            <person name="Tapia R."/>
            <person name="Goodwin L.A."/>
            <person name="Pitluck S."/>
            <person name="Liolios K."/>
            <person name="Mavromatis K."/>
            <person name="Pagani I."/>
            <person name="Ivanova N."/>
            <person name="Mikhailova N."/>
            <person name="Pati A."/>
            <person name="Chen A."/>
            <person name="Palaniappan K."/>
            <person name="Land M."/>
            <person name="Chang Y.J."/>
            <person name="Jeffries C.D."/>
            <person name="Brambilla E.M."/>
            <person name="Rohde M."/>
            <person name="Spring S."/>
            <person name="Detter J.C."/>
            <person name="Woyke T."/>
            <person name="Bristow J."/>
            <person name="Eisen J.A."/>
            <person name="Markowitz V."/>
            <person name="Hugenholtz P."/>
            <person name="Kyrpides N.C."/>
            <person name="Klenk H.P."/>
        </authorList>
    </citation>
    <scope>NUCLEOTIDE SEQUENCE [LARGE SCALE GENOMIC DNA]</scope>
    <source>
        <strain evidence="3">ATCC BAA-1197 / DSM 17291 / Cas60314</strain>
    </source>
</reference>
<comment type="catalytic activity">
    <reaction evidence="1">
        <text>cytidine(34) in elongator tRNA(Met) + acetate + ATP = N(4)-acetylcytidine(34) in elongator tRNA(Met) + AMP + diphosphate</text>
        <dbReference type="Rhea" id="RHEA:58144"/>
        <dbReference type="Rhea" id="RHEA-COMP:10693"/>
        <dbReference type="Rhea" id="RHEA-COMP:10694"/>
        <dbReference type="ChEBI" id="CHEBI:30089"/>
        <dbReference type="ChEBI" id="CHEBI:30616"/>
        <dbReference type="ChEBI" id="CHEBI:33019"/>
        <dbReference type="ChEBI" id="CHEBI:74900"/>
        <dbReference type="ChEBI" id="CHEBI:82748"/>
        <dbReference type="ChEBI" id="CHEBI:456215"/>
    </reaction>
</comment>
<proteinExistence type="inferred from homology"/>
<keyword evidence="1" id="KW-0694">RNA-binding</keyword>
<evidence type="ECO:0000313" key="2">
    <source>
        <dbReference type="EMBL" id="AER66843.1"/>
    </source>
</evidence>
<dbReference type="EC" id="6.3.4.-" evidence="1"/>
<name>G7VAE3_THELD</name>
<dbReference type="SUPFAM" id="SSF52374">
    <property type="entry name" value="Nucleotidylyl transferase"/>
    <property type="match status" value="1"/>
</dbReference>
<comment type="caution">
    <text evidence="1">Lacks conserved residue(s) required for the propagation of feature annotation.</text>
</comment>
<keyword evidence="1" id="KW-0963">Cytoplasm</keyword>
<dbReference type="EMBL" id="CP003096">
    <property type="protein sequence ID" value="AER66843.1"/>
    <property type="molecule type" value="Genomic_DNA"/>
</dbReference>
<dbReference type="GO" id="GO:0000049">
    <property type="term" value="F:tRNA binding"/>
    <property type="evidence" value="ECO:0007669"/>
    <property type="project" value="UniProtKB-KW"/>
</dbReference>
<dbReference type="Gene3D" id="3.40.50.620">
    <property type="entry name" value="HUPs"/>
    <property type="match status" value="1"/>
</dbReference>
<feature type="binding site" evidence="1">
    <location>
        <position position="189"/>
    </location>
    <ligand>
        <name>ATP</name>
        <dbReference type="ChEBI" id="CHEBI:30616"/>
    </ligand>
</feature>
<dbReference type="GO" id="GO:0006400">
    <property type="term" value="P:tRNA modification"/>
    <property type="evidence" value="ECO:0007669"/>
    <property type="project" value="UniProtKB-UniRule"/>
</dbReference>
<comment type="similarity">
    <text evidence="1">Belongs to the TmcAL family.</text>
</comment>
<protein>
    <recommendedName>
        <fullName evidence="1">tRNA(Met) cytidine acetate ligase</fullName>
        <ecNumber evidence="1">6.3.4.-</ecNumber>
    </recommendedName>
</protein>
<dbReference type="PANTHER" id="PTHR37825">
    <property type="entry name" value="TRNA(MET) CYTIDINE ACETATE LIGASE"/>
    <property type="match status" value="1"/>
</dbReference>
<dbReference type="GO" id="GO:0005524">
    <property type="term" value="F:ATP binding"/>
    <property type="evidence" value="ECO:0007669"/>
    <property type="project" value="UniProtKB-KW"/>
</dbReference>
<dbReference type="Pfam" id="PF05636">
    <property type="entry name" value="HIGH_NTase1"/>
    <property type="match status" value="1"/>
</dbReference>
<dbReference type="OrthoDB" id="9769796at2"/>
<dbReference type="HOGENOM" id="CLU_038915_0_1_0"/>
<dbReference type="InterPro" id="IPR014729">
    <property type="entry name" value="Rossmann-like_a/b/a_fold"/>
</dbReference>
<reference evidence="3" key="1">
    <citation type="submission" date="2011-10" db="EMBL/GenBank/DDBJ databases">
        <title>The complete genome of chromosome of Thermovirga lienii DSM 17291.</title>
        <authorList>
            <consortium name="US DOE Joint Genome Institute (JGI-PGF)"/>
            <person name="Lucas S."/>
            <person name="Copeland A."/>
            <person name="Lapidus A."/>
            <person name="Glavina del Rio T."/>
            <person name="Dalin E."/>
            <person name="Tice H."/>
            <person name="Bruce D."/>
            <person name="Goodwin L."/>
            <person name="Pitluck S."/>
            <person name="Peters L."/>
            <person name="Mikhailova N."/>
            <person name="Saunders E."/>
            <person name="Kyrpides N."/>
            <person name="Mavromatis K."/>
            <person name="Ivanova N."/>
            <person name="Last F.I."/>
            <person name="Brettin T."/>
            <person name="Detter J.C."/>
            <person name="Han C."/>
            <person name="Larimer F."/>
            <person name="Land M."/>
            <person name="Hauser L."/>
            <person name="Markowitz V."/>
            <person name="Cheng J.-F."/>
            <person name="Hugenholtz P."/>
            <person name="Woyke T."/>
            <person name="Wu D."/>
            <person name="Spring S."/>
            <person name="Schroeder M."/>
            <person name="Brambilla E.-M."/>
            <person name="Klenk H.-P."/>
            <person name="Eisen J.A."/>
        </authorList>
    </citation>
    <scope>NUCLEOTIDE SEQUENCE [LARGE SCALE GENOMIC DNA]</scope>
    <source>
        <strain evidence="3">ATCC BAA-1197 / DSM 17291 / Cas60314</strain>
    </source>
</reference>
<keyword evidence="1" id="KW-0547">Nucleotide-binding</keyword>
<dbReference type="GO" id="GO:0005737">
    <property type="term" value="C:cytoplasm"/>
    <property type="evidence" value="ECO:0007669"/>
    <property type="project" value="UniProtKB-SubCell"/>
</dbReference>
<dbReference type="InterPro" id="IPR008513">
    <property type="entry name" value="tRNA(Met)_cyd_acetate_ligase"/>
</dbReference>
<keyword evidence="1" id="KW-0820">tRNA-binding</keyword>
<dbReference type="Proteomes" id="UP000005868">
    <property type="component" value="Chromosome"/>
</dbReference>
<keyword evidence="1" id="KW-0819">tRNA processing</keyword>
<comment type="subcellular location">
    <subcellularLocation>
        <location evidence="1">Cytoplasm</location>
    </subcellularLocation>
</comment>
<feature type="binding site" evidence="1">
    <location>
        <position position="164"/>
    </location>
    <ligand>
        <name>ATP</name>
        <dbReference type="ChEBI" id="CHEBI:30616"/>
    </ligand>
</feature>
<dbReference type="AlphaFoldDB" id="G7VAE3"/>
<comment type="function">
    <text evidence="1">Catalyzes the formation of N(4)-acetylcytidine (ac(4)C) at the wobble position of elongator tRNA(Met), using acetate and ATP as substrates. First activates an acetate ion to form acetyladenylate (Ac-AMP) and then transfers the acetyl group to tRNA to form ac(4)C34.</text>
</comment>
<dbReference type="PANTHER" id="PTHR37825:SF1">
    <property type="entry name" value="TRNA(MET) CYTIDINE ACETATE LIGASE"/>
    <property type="match status" value="1"/>
</dbReference>